<evidence type="ECO:0000313" key="4">
    <source>
        <dbReference type="Proteomes" id="UP000251889"/>
    </source>
</evidence>
<dbReference type="InterPro" id="IPR050640">
    <property type="entry name" value="Bact_2-comp_sensor_kinase"/>
</dbReference>
<accession>A0A364Y7F9</accession>
<protein>
    <recommendedName>
        <fullName evidence="2">Signal transduction histidine kinase internal region domain-containing protein</fullName>
    </recommendedName>
</protein>
<dbReference type="Proteomes" id="UP000251889">
    <property type="component" value="Unassembled WGS sequence"/>
</dbReference>
<dbReference type="SUPFAM" id="SSF55874">
    <property type="entry name" value="ATPase domain of HSP90 chaperone/DNA topoisomerase II/histidine kinase"/>
    <property type="match status" value="1"/>
</dbReference>
<keyword evidence="1" id="KW-0812">Transmembrane</keyword>
<feature type="transmembrane region" description="Helical" evidence="1">
    <location>
        <begin position="20"/>
        <end position="38"/>
    </location>
</feature>
<keyword evidence="1" id="KW-0472">Membrane</keyword>
<evidence type="ECO:0000259" key="2">
    <source>
        <dbReference type="Pfam" id="PF06580"/>
    </source>
</evidence>
<dbReference type="PANTHER" id="PTHR34220:SF7">
    <property type="entry name" value="SENSOR HISTIDINE KINASE YPDA"/>
    <property type="match status" value="1"/>
</dbReference>
<name>A0A364Y7F9_9BACT</name>
<dbReference type="InterPro" id="IPR010559">
    <property type="entry name" value="Sig_transdc_His_kin_internal"/>
</dbReference>
<dbReference type="GO" id="GO:0000155">
    <property type="term" value="F:phosphorelay sensor kinase activity"/>
    <property type="evidence" value="ECO:0007669"/>
    <property type="project" value="InterPro"/>
</dbReference>
<reference evidence="3 4" key="1">
    <citation type="submission" date="2018-06" db="EMBL/GenBank/DDBJ databases">
        <title>Chryseolinea flavus sp. nov., a member of the phylum Bacteroidetes isolated from soil.</title>
        <authorList>
            <person name="Li Y."/>
            <person name="Wang J."/>
        </authorList>
    </citation>
    <scope>NUCLEOTIDE SEQUENCE [LARGE SCALE GENOMIC DNA]</scope>
    <source>
        <strain evidence="3 4">SDU1-6</strain>
    </source>
</reference>
<evidence type="ECO:0000313" key="3">
    <source>
        <dbReference type="EMBL" id="RAW02833.1"/>
    </source>
</evidence>
<feature type="transmembrane region" description="Helical" evidence="1">
    <location>
        <begin position="83"/>
        <end position="104"/>
    </location>
</feature>
<keyword evidence="1" id="KW-1133">Transmembrane helix</keyword>
<dbReference type="Pfam" id="PF06580">
    <property type="entry name" value="His_kinase"/>
    <property type="match status" value="1"/>
</dbReference>
<dbReference type="AlphaFoldDB" id="A0A364Y7F9"/>
<sequence>MQNFIGLKFIEDIPRIWKRAYLLLCIWYAAKYAVGTFLEWKLELRDPYIFWNALYMFEALCLLIIAIFFYSNWLFRFSVYFQVAGHVAGAMTHFFIMGTLSYIVEDHVVGYSGWEFWKAHIISLLKWEGLHFHDQYIITIGVYYVIRYFLGLQKEETEKSELNLKNREMQLSLLKSQINPHFLFNTLNSINTLIGSSKEQARKVITQLSDIFRYALDSHGDQMVKLIQELDFIDNYIRIQQVRFGDRLKFIKQVDFSCLNVPIPPMILQPLVENSVKYGIAPKDDGGTIVLTVKRFNNMIFFEVKDDGLGSNAQKVIDGSSSGVGMKNTDQRLRSIFGPGSSLRIRSNEWGYSVSFFIPFEEEGQTSSEETLKSQAV</sequence>
<feature type="transmembrane region" description="Helical" evidence="1">
    <location>
        <begin position="50"/>
        <end position="71"/>
    </location>
</feature>
<dbReference type="PANTHER" id="PTHR34220">
    <property type="entry name" value="SENSOR HISTIDINE KINASE YPDA"/>
    <property type="match status" value="1"/>
</dbReference>
<dbReference type="EMBL" id="QMFY01000001">
    <property type="protein sequence ID" value="RAW02833.1"/>
    <property type="molecule type" value="Genomic_DNA"/>
</dbReference>
<gene>
    <name evidence="3" type="ORF">DQQ10_01615</name>
</gene>
<dbReference type="InterPro" id="IPR036890">
    <property type="entry name" value="HATPase_C_sf"/>
</dbReference>
<dbReference type="OrthoDB" id="9792992at2"/>
<organism evidence="3 4">
    <name type="scientific">Pseudochryseolinea flava</name>
    <dbReference type="NCBI Taxonomy" id="2059302"/>
    <lineage>
        <taxon>Bacteria</taxon>
        <taxon>Pseudomonadati</taxon>
        <taxon>Bacteroidota</taxon>
        <taxon>Cytophagia</taxon>
        <taxon>Cytophagales</taxon>
        <taxon>Fulvivirgaceae</taxon>
        <taxon>Pseudochryseolinea</taxon>
    </lineage>
</organism>
<dbReference type="GO" id="GO:0016020">
    <property type="term" value="C:membrane"/>
    <property type="evidence" value="ECO:0007669"/>
    <property type="project" value="InterPro"/>
</dbReference>
<proteinExistence type="predicted"/>
<dbReference type="RefSeq" id="WP_112745048.1">
    <property type="nucleotide sequence ID" value="NZ_QMFY01000001.1"/>
</dbReference>
<keyword evidence="4" id="KW-1185">Reference proteome</keyword>
<comment type="caution">
    <text evidence="3">The sequence shown here is derived from an EMBL/GenBank/DDBJ whole genome shotgun (WGS) entry which is preliminary data.</text>
</comment>
<feature type="domain" description="Signal transduction histidine kinase internal region" evidence="2">
    <location>
        <begin position="169"/>
        <end position="248"/>
    </location>
</feature>
<evidence type="ECO:0000256" key="1">
    <source>
        <dbReference type="SAM" id="Phobius"/>
    </source>
</evidence>
<dbReference type="Gene3D" id="3.30.565.10">
    <property type="entry name" value="Histidine kinase-like ATPase, C-terminal domain"/>
    <property type="match status" value="1"/>
</dbReference>